<dbReference type="GO" id="GO:0000454">
    <property type="term" value="P:snoRNA guided rRNA pseudouridine synthesis"/>
    <property type="evidence" value="ECO:0007669"/>
    <property type="project" value="TreeGrafter"/>
</dbReference>
<dbReference type="InterPro" id="IPR009000">
    <property type="entry name" value="Transl_B-barrel_sf"/>
</dbReference>
<dbReference type="Pfam" id="PF04410">
    <property type="entry name" value="Gar1"/>
    <property type="match status" value="1"/>
</dbReference>
<evidence type="ECO:0000256" key="3">
    <source>
        <dbReference type="ARBA" id="ARBA00022552"/>
    </source>
</evidence>
<dbReference type="EMBL" id="AFNH02000420">
    <property type="protein sequence ID" value="EZG70562.1"/>
    <property type="molecule type" value="Genomic_DNA"/>
</dbReference>
<accession>A0A023B8Y5</accession>
<feature type="compositionally biased region" description="Gly residues" evidence="9">
    <location>
        <begin position="144"/>
        <end position="165"/>
    </location>
</feature>
<evidence type="ECO:0000256" key="4">
    <source>
        <dbReference type="ARBA" id="ARBA00022884"/>
    </source>
</evidence>
<dbReference type="AlphaFoldDB" id="A0A023B8Y5"/>
<evidence type="ECO:0000313" key="10">
    <source>
        <dbReference type="EMBL" id="EZG70562.1"/>
    </source>
</evidence>
<gene>
    <name evidence="10" type="ORF">GNI_055250</name>
</gene>
<sequence length="208" mass="20958">MFRGGSRGGGFRGGRGGAGNSRGGFGGSGRGGANRNQPMGPPARVIPAGKVLHPCEDQLVVEFSELDKSQVPYFNGRVFLASKTEVGKVDEILGPLTKMLVSVQMAPGVKADSIPAGTVLYIDPTQILPLERFLPAEPGAKPAGRGGARGGGPSRGGRGGGARGRGGPKKGSFSSGRGNFGGSRGSFGGSSRGGSFRSGPPRGGSNRH</sequence>
<dbReference type="InterPro" id="IPR038664">
    <property type="entry name" value="Gar1/Naf1_Cbf5-bd_sf"/>
</dbReference>
<comment type="subunit">
    <text evidence="8">Component of the small nucleolar ribonucleoprotein particles containing H/ACA-type snoRNAs (H/ACA snoRNPs).</text>
</comment>
<keyword evidence="5 8" id="KW-0539">Nucleus</keyword>
<comment type="similarity">
    <text evidence="7 8">Belongs to the GAR1 family.</text>
</comment>
<dbReference type="FunFam" id="2.40.10.230:FF:000001">
    <property type="entry name" value="H/ACA ribonucleoprotein complex subunit"/>
    <property type="match status" value="1"/>
</dbReference>
<evidence type="ECO:0000256" key="5">
    <source>
        <dbReference type="ARBA" id="ARBA00023242"/>
    </source>
</evidence>
<dbReference type="GeneID" id="22912041"/>
<dbReference type="Gene3D" id="2.40.10.230">
    <property type="entry name" value="Probable tRNA pseudouridine synthase domain"/>
    <property type="match status" value="1"/>
</dbReference>
<feature type="region of interest" description="Disordered" evidence="9">
    <location>
        <begin position="136"/>
        <end position="208"/>
    </location>
</feature>
<evidence type="ECO:0000256" key="1">
    <source>
        <dbReference type="ARBA" id="ARBA00004604"/>
    </source>
</evidence>
<reference evidence="10" key="1">
    <citation type="submission" date="2013-12" db="EMBL/GenBank/DDBJ databases">
        <authorList>
            <person name="Omoto C.K."/>
            <person name="Sibley D."/>
            <person name="Venepally P."/>
            <person name="Hadjithomas M."/>
            <person name="Karamycheva S."/>
            <person name="Brunk B."/>
            <person name="Roos D."/>
            <person name="Caler E."/>
            <person name="Lorenzi H."/>
        </authorList>
    </citation>
    <scope>NUCLEOTIDE SEQUENCE</scope>
</reference>
<dbReference type="GO" id="GO:0034513">
    <property type="term" value="F:box H/ACA snoRNA binding"/>
    <property type="evidence" value="ECO:0007669"/>
    <property type="project" value="TreeGrafter"/>
</dbReference>
<comment type="caution">
    <text evidence="10">The sequence shown here is derived from an EMBL/GenBank/DDBJ whole genome shotgun (WGS) entry which is preliminary data.</text>
</comment>
<keyword evidence="11" id="KW-1185">Reference proteome</keyword>
<dbReference type="eggNOG" id="KOG3262">
    <property type="taxonomic scope" value="Eukaryota"/>
</dbReference>
<feature type="region of interest" description="Disordered" evidence="9">
    <location>
        <begin position="1"/>
        <end position="44"/>
    </location>
</feature>
<feature type="compositionally biased region" description="Gly residues" evidence="9">
    <location>
        <begin position="1"/>
        <end position="32"/>
    </location>
</feature>
<feature type="compositionally biased region" description="Gly residues" evidence="9">
    <location>
        <begin position="178"/>
        <end position="192"/>
    </location>
</feature>
<proteinExistence type="inferred from homology"/>
<comment type="subcellular location">
    <subcellularLocation>
        <location evidence="1 8">Nucleus</location>
        <location evidence="1 8">Nucleolus</location>
    </subcellularLocation>
</comment>
<evidence type="ECO:0000256" key="8">
    <source>
        <dbReference type="RuleBase" id="RU364004"/>
    </source>
</evidence>
<evidence type="ECO:0000256" key="6">
    <source>
        <dbReference type="ARBA" id="ARBA00023274"/>
    </source>
</evidence>
<name>A0A023B8Y5_GRENI</name>
<dbReference type="GO" id="GO:0031429">
    <property type="term" value="C:box H/ACA snoRNP complex"/>
    <property type="evidence" value="ECO:0007669"/>
    <property type="project" value="TreeGrafter"/>
</dbReference>
<keyword evidence="6 8" id="KW-0687">Ribonucleoprotein</keyword>
<dbReference type="InterPro" id="IPR007504">
    <property type="entry name" value="H/ACA_rnp_Gar1/Naf1"/>
</dbReference>
<dbReference type="SUPFAM" id="SSF50447">
    <property type="entry name" value="Translation proteins"/>
    <property type="match status" value="1"/>
</dbReference>
<comment type="function">
    <text evidence="8">Required for ribosome biogenesis. Part of a complex which catalyzes pseudouridylation of rRNA. This involves the isomerization of uridine such that the ribose is subsequently attached to C5, instead of the normal N1. Pseudouridine ("psi") residues may serve to stabilize the conformation of rRNAs.</text>
</comment>
<dbReference type="OrthoDB" id="2187159at2759"/>
<dbReference type="VEuPathDB" id="CryptoDB:GNI_055250"/>
<keyword evidence="4 8" id="KW-0694">RNA-binding</keyword>
<feature type="compositionally biased region" description="Low complexity" evidence="9">
    <location>
        <begin position="193"/>
        <end position="208"/>
    </location>
</feature>
<keyword evidence="2 8" id="KW-0690">Ribosome biogenesis</keyword>
<keyword evidence="3 8" id="KW-0698">rRNA processing</keyword>
<dbReference type="PANTHER" id="PTHR23237">
    <property type="entry name" value="NUCLEOLAR PROTEIN FAMILY A MEMBER 1 SNORNP PROTEIN GAR1"/>
    <property type="match status" value="1"/>
</dbReference>
<dbReference type="Proteomes" id="UP000019763">
    <property type="component" value="Unassembled WGS sequence"/>
</dbReference>
<evidence type="ECO:0000256" key="7">
    <source>
        <dbReference type="ARBA" id="ARBA00038293"/>
    </source>
</evidence>
<dbReference type="OMA" id="KPQDGIV"/>
<evidence type="ECO:0000256" key="2">
    <source>
        <dbReference type="ARBA" id="ARBA00022517"/>
    </source>
</evidence>
<dbReference type="PANTHER" id="PTHR23237:SF6">
    <property type="entry name" value="H_ACA RIBONUCLEOPROTEIN COMPLEX SUBUNIT 1"/>
    <property type="match status" value="1"/>
</dbReference>
<organism evidence="10 11">
    <name type="scientific">Gregarina niphandrodes</name>
    <name type="common">Septate eugregarine</name>
    <dbReference type="NCBI Taxonomy" id="110365"/>
    <lineage>
        <taxon>Eukaryota</taxon>
        <taxon>Sar</taxon>
        <taxon>Alveolata</taxon>
        <taxon>Apicomplexa</taxon>
        <taxon>Conoidasida</taxon>
        <taxon>Gregarinasina</taxon>
        <taxon>Eugregarinorida</taxon>
        <taxon>Gregarinidae</taxon>
        <taxon>Gregarina</taxon>
    </lineage>
</organism>
<evidence type="ECO:0000313" key="11">
    <source>
        <dbReference type="Proteomes" id="UP000019763"/>
    </source>
</evidence>
<dbReference type="RefSeq" id="XP_011129919.1">
    <property type="nucleotide sequence ID" value="XM_011131617.1"/>
</dbReference>
<evidence type="ECO:0000256" key="9">
    <source>
        <dbReference type="SAM" id="MobiDB-lite"/>
    </source>
</evidence>
<protein>
    <recommendedName>
        <fullName evidence="8">H/ACA ribonucleoprotein complex subunit</fullName>
    </recommendedName>
</protein>